<name>A0AAU0UII4_9FIRM</name>
<organism evidence="2 3">
    <name type="scientific">Metallumcola ferriviriculae</name>
    <dbReference type="NCBI Taxonomy" id="3039180"/>
    <lineage>
        <taxon>Bacteria</taxon>
        <taxon>Bacillati</taxon>
        <taxon>Bacillota</taxon>
        <taxon>Clostridia</taxon>
        <taxon>Neomoorellales</taxon>
        <taxon>Desulfitibacteraceae</taxon>
        <taxon>Metallumcola</taxon>
    </lineage>
</organism>
<keyword evidence="1" id="KW-0472">Membrane</keyword>
<dbReference type="EMBL" id="CP121694">
    <property type="protein sequence ID" value="WRO20306.1"/>
    <property type="molecule type" value="Genomic_DNA"/>
</dbReference>
<keyword evidence="1" id="KW-1133">Transmembrane helix</keyword>
<evidence type="ECO:0000313" key="3">
    <source>
        <dbReference type="Proteomes" id="UP001329915"/>
    </source>
</evidence>
<feature type="transmembrane region" description="Helical" evidence="1">
    <location>
        <begin position="6"/>
        <end position="26"/>
    </location>
</feature>
<accession>A0AAU0UII4</accession>
<dbReference type="Proteomes" id="UP001329915">
    <property type="component" value="Chromosome"/>
</dbReference>
<sequence length="56" mass="6471">MWQSVYMLGFFIAVGVVPLNFLVKGLKKLGVPYWPRIIIGVIYLLVITRLVDMYLI</sequence>
<keyword evidence="3" id="KW-1185">Reference proteome</keyword>
<dbReference type="RefSeq" id="WP_366923209.1">
    <property type="nucleotide sequence ID" value="NZ_CP121694.1"/>
</dbReference>
<proteinExistence type="predicted"/>
<dbReference type="AlphaFoldDB" id="A0AAU0UII4"/>
<evidence type="ECO:0000256" key="1">
    <source>
        <dbReference type="SAM" id="Phobius"/>
    </source>
</evidence>
<reference evidence="2 3" key="1">
    <citation type="submission" date="2023-04" db="EMBL/GenBank/DDBJ databases">
        <authorList>
            <person name="Hsu D."/>
        </authorList>
    </citation>
    <scope>NUCLEOTIDE SEQUENCE [LARGE SCALE GENOMIC DNA]</scope>
    <source>
        <strain evidence="2 3">MK1</strain>
    </source>
</reference>
<keyword evidence="1" id="KW-0812">Transmembrane</keyword>
<dbReference type="KEGG" id="dbc:MFMK1_000064"/>
<gene>
    <name evidence="2" type="ORF">MFMK1_000064</name>
</gene>
<feature type="transmembrane region" description="Helical" evidence="1">
    <location>
        <begin position="33"/>
        <end position="51"/>
    </location>
</feature>
<evidence type="ECO:0000313" key="2">
    <source>
        <dbReference type="EMBL" id="WRO20306.1"/>
    </source>
</evidence>
<protein>
    <submittedName>
        <fullName evidence="2">Uncharacterized protein</fullName>
    </submittedName>
</protein>